<dbReference type="Pfam" id="PF22725">
    <property type="entry name" value="GFO_IDH_MocA_C3"/>
    <property type="match status" value="1"/>
</dbReference>
<dbReference type="RefSeq" id="WP_377603621.1">
    <property type="nucleotide sequence ID" value="NZ_JBHUME010000008.1"/>
</dbReference>
<evidence type="ECO:0000256" key="1">
    <source>
        <dbReference type="ARBA" id="ARBA00023002"/>
    </source>
</evidence>
<dbReference type="InterPro" id="IPR036291">
    <property type="entry name" value="NAD(P)-bd_dom_sf"/>
</dbReference>
<keyword evidence="5" id="KW-1185">Reference proteome</keyword>
<dbReference type="InterPro" id="IPR055170">
    <property type="entry name" value="GFO_IDH_MocA-like_dom"/>
</dbReference>
<dbReference type="PANTHER" id="PTHR43818:SF11">
    <property type="entry name" value="BCDNA.GH03377"/>
    <property type="match status" value="1"/>
</dbReference>
<dbReference type="InterPro" id="IPR050463">
    <property type="entry name" value="Gfo/Idh/MocA_oxidrdct_glycsds"/>
</dbReference>
<proteinExistence type="predicted"/>
<dbReference type="SUPFAM" id="SSF55347">
    <property type="entry name" value="Glyceraldehyde-3-phosphate dehydrogenase-like, C-terminal domain"/>
    <property type="match status" value="1"/>
</dbReference>
<gene>
    <name evidence="4" type="ORF">ACFSUF_14275</name>
</gene>
<dbReference type="SUPFAM" id="SSF51735">
    <property type="entry name" value="NAD(P)-binding Rossmann-fold domains"/>
    <property type="match status" value="1"/>
</dbReference>
<evidence type="ECO:0000313" key="4">
    <source>
        <dbReference type="EMBL" id="MFD2613595.1"/>
    </source>
</evidence>
<evidence type="ECO:0000259" key="2">
    <source>
        <dbReference type="Pfam" id="PF01408"/>
    </source>
</evidence>
<accession>A0ABW5PGH0</accession>
<dbReference type="InterPro" id="IPR000683">
    <property type="entry name" value="Gfo/Idh/MocA-like_OxRdtase_N"/>
</dbReference>
<comment type="caution">
    <text evidence="4">The sequence shown here is derived from an EMBL/GenBank/DDBJ whole genome shotgun (WGS) entry which is preliminary data.</text>
</comment>
<dbReference type="Gene3D" id="3.30.360.10">
    <property type="entry name" value="Dihydrodipicolinate Reductase, domain 2"/>
    <property type="match status" value="1"/>
</dbReference>
<keyword evidence="1" id="KW-0560">Oxidoreductase</keyword>
<name>A0ABW5PGH0_9BACL</name>
<dbReference type="EMBL" id="JBHUME010000008">
    <property type="protein sequence ID" value="MFD2613595.1"/>
    <property type="molecule type" value="Genomic_DNA"/>
</dbReference>
<sequence>MSKQIIRFGVIGCGLMGKEFASAAARWCHLTSVNFEPRIIAVCDANQAAIDWFTACVPSVKRSYRDYKELLADEEVDAVYCAVPHNLHERIYIDIIQAGKHLLGEKPFGIDKKANDEIMAAFAANPEVVVRSSSEFPFFPGAMQISKWVGEGRFGDIIEVEAGFWHSSDLNPTKPINWKRIVATNGEYGCMGDLGLHVLHLPLRFGWKPNSVRALLSKVVDQRPDGKGGYASCETWDNAILACDVKAQGREFPMILSMKRVAPGHANTWFLRVAGTKMSMEYSTKQPKQISYLPYEPGGSQAWHIEDAAYVSAYPTITGSIFEFGFSDSILQMWAAFCDEITNGSQMLQPFYCATPEEAADSHRLFTAALASHAEGETIKLNWEG</sequence>
<dbReference type="PANTHER" id="PTHR43818">
    <property type="entry name" value="BCDNA.GH03377"/>
    <property type="match status" value="1"/>
</dbReference>
<evidence type="ECO:0000259" key="3">
    <source>
        <dbReference type="Pfam" id="PF22725"/>
    </source>
</evidence>
<dbReference type="Gene3D" id="3.40.50.720">
    <property type="entry name" value="NAD(P)-binding Rossmann-like Domain"/>
    <property type="match status" value="1"/>
</dbReference>
<feature type="domain" description="GFO/IDH/MocA-like oxidoreductase" evidence="3">
    <location>
        <begin position="144"/>
        <end position="279"/>
    </location>
</feature>
<dbReference type="Proteomes" id="UP001597541">
    <property type="component" value="Unassembled WGS sequence"/>
</dbReference>
<protein>
    <submittedName>
        <fullName evidence="4">Gfo/Idh/MocA family protein</fullName>
    </submittedName>
</protein>
<reference evidence="5" key="1">
    <citation type="journal article" date="2019" name="Int. J. Syst. Evol. Microbiol.">
        <title>The Global Catalogue of Microorganisms (GCM) 10K type strain sequencing project: providing services to taxonomists for standard genome sequencing and annotation.</title>
        <authorList>
            <consortium name="The Broad Institute Genomics Platform"/>
            <consortium name="The Broad Institute Genome Sequencing Center for Infectious Disease"/>
            <person name="Wu L."/>
            <person name="Ma J."/>
        </authorList>
    </citation>
    <scope>NUCLEOTIDE SEQUENCE [LARGE SCALE GENOMIC DNA]</scope>
    <source>
        <strain evidence="5">KCTC 3950</strain>
    </source>
</reference>
<dbReference type="Pfam" id="PF01408">
    <property type="entry name" value="GFO_IDH_MocA"/>
    <property type="match status" value="1"/>
</dbReference>
<feature type="domain" description="Gfo/Idh/MocA-like oxidoreductase N-terminal" evidence="2">
    <location>
        <begin position="6"/>
        <end position="127"/>
    </location>
</feature>
<evidence type="ECO:0000313" key="5">
    <source>
        <dbReference type="Proteomes" id="UP001597541"/>
    </source>
</evidence>
<organism evidence="4 5">
    <name type="scientific">Paenibacillus gansuensis</name>
    <dbReference type="NCBI Taxonomy" id="306542"/>
    <lineage>
        <taxon>Bacteria</taxon>
        <taxon>Bacillati</taxon>
        <taxon>Bacillota</taxon>
        <taxon>Bacilli</taxon>
        <taxon>Bacillales</taxon>
        <taxon>Paenibacillaceae</taxon>
        <taxon>Paenibacillus</taxon>
    </lineage>
</organism>